<name>A0A5B7GQB2_PORTR</name>
<organism evidence="1 2">
    <name type="scientific">Portunus trituberculatus</name>
    <name type="common">Swimming crab</name>
    <name type="synonym">Neptunus trituberculatus</name>
    <dbReference type="NCBI Taxonomy" id="210409"/>
    <lineage>
        <taxon>Eukaryota</taxon>
        <taxon>Metazoa</taxon>
        <taxon>Ecdysozoa</taxon>
        <taxon>Arthropoda</taxon>
        <taxon>Crustacea</taxon>
        <taxon>Multicrustacea</taxon>
        <taxon>Malacostraca</taxon>
        <taxon>Eumalacostraca</taxon>
        <taxon>Eucarida</taxon>
        <taxon>Decapoda</taxon>
        <taxon>Pleocyemata</taxon>
        <taxon>Brachyura</taxon>
        <taxon>Eubrachyura</taxon>
        <taxon>Portunoidea</taxon>
        <taxon>Portunidae</taxon>
        <taxon>Portuninae</taxon>
        <taxon>Portunus</taxon>
    </lineage>
</organism>
<evidence type="ECO:0000313" key="2">
    <source>
        <dbReference type="Proteomes" id="UP000324222"/>
    </source>
</evidence>
<accession>A0A5B7GQB2</accession>
<sequence>MLNDTRISIQNWRSSGCDMTTSSVNVCSEIAMLFLGETAFFMIRSERTELRSALPLMVPSTGNKDLSSRTPRETLLPPNITQVSQVTDTHRYYHPWNSLFSAEDLCRYT</sequence>
<dbReference type="AlphaFoldDB" id="A0A5B7GQB2"/>
<keyword evidence="2" id="KW-1185">Reference proteome</keyword>
<dbReference type="Proteomes" id="UP000324222">
    <property type="component" value="Unassembled WGS sequence"/>
</dbReference>
<dbReference type="EMBL" id="VSRR010016868">
    <property type="protein sequence ID" value="MPC59783.1"/>
    <property type="molecule type" value="Genomic_DNA"/>
</dbReference>
<reference evidence="1 2" key="1">
    <citation type="submission" date="2019-05" db="EMBL/GenBank/DDBJ databases">
        <title>Another draft genome of Portunus trituberculatus and its Hox gene families provides insights of decapod evolution.</title>
        <authorList>
            <person name="Jeong J.-H."/>
            <person name="Song I."/>
            <person name="Kim S."/>
            <person name="Choi T."/>
            <person name="Kim D."/>
            <person name="Ryu S."/>
            <person name="Kim W."/>
        </authorList>
    </citation>
    <scope>NUCLEOTIDE SEQUENCE [LARGE SCALE GENOMIC DNA]</scope>
    <source>
        <tissue evidence="1">Muscle</tissue>
    </source>
</reference>
<gene>
    <name evidence="1" type="ORF">E2C01_053811</name>
</gene>
<evidence type="ECO:0000313" key="1">
    <source>
        <dbReference type="EMBL" id="MPC59783.1"/>
    </source>
</evidence>
<comment type="caution">
    <text evidence="1">The sequence shown here is derived from an EMBL/GenBank/DDBJ whole genome shotgun (WGS) entry which is preliminary data.</text>
</comment>
<proteinExistence type="predicted"/>
<protein>
    <submittedName>
        <fullName evidence="1">Uncharacterized protein</fullName>
    </submittedName>
</protein>